<evidence type="ECO:0000256" key="2">
    <source>
        <dbReference type="ARBA" id="ARBA00004463"/>
    </source>
</evidence>
<sequence length="168" mass="19186">MANIQELKSVVKETLENRGVLGQIKARIRAEVFNALDDQTETRPSLSNENMLINELIREYLEFNKYKYAASVLVAESGQPSTPLDRAFLSNELNVQEDKDSASVPLLYGIVAHFLGRKTDSKPHHSREKQQLPSQRNVQDDIDRQHYLPRDTTSGREHDPLIVRGGYR</sequence>
<protein>
    <recommendedName>
        <fullName evidence="10">Centrosomal protein 20</fullName>
    </recommendedName>
    <alternativeName>
        <fullName evidence="11">FGFR1OP N-terminal-like protein</fullName>
    </alternativeName>
    <alternativeName>
        <fullName evidence="12">LisH domain-containing protein FOPNL</fullName>
    </alternativeName>
</protein>
<comment type="similarity">
    <text evidence="4">Belongs to the CEP43 family.</text>
</comment>
<proteinExistence type="inferred from homology"/>
<organism evidence="15 16">
    <name type="scientific">Owenia fusiformis</name>
    <name type="common">Polychaete worm</name>
    <dbReference type="NCBI Taxonomy" id="6347"/>
    <lineage>
        <taxon>Eukaryota</taxon>
        <taxon>Metazoa</taxon>
        <taxon>Spiralia</taxon>
        <taxon>Lophotrochozoa</taxon>
        <taxon>Annelida</taxon>
        <taxon>Polychaeta</taxon>
        <taxon>Sedentaria</taxon>
        <taxon>Canalipalpata</taxon>
        <taxon>Sabellida</taxon>
        <taxon>Oweniida</taxon>
        <taxon>Oweniidae</taxon>
        <taxon>Owenia</taxon>
    </lineage>
</organism>
<evidence type="ECO:0000256" key="7">
    <source>
        <dbReference type="ARBA" id="ARBA00023212"/>
    </source>
</evidence>
<feature type="compositionally biased region" description="Basic and acidic residues" evidence="13">
    <location>
        <begin position="138"/>
        <end position="161"/>
    </location>
</feature>
<evidence type="ECO:0000256" key="6">
    <source>
        <dbReference type="ARBA" id="ARBA00022794"/>
    </source>
</evidence>
<evidence type="ECO:0000259" key="14">
    <source>
        <dbReference type="Pfam" id="PF09398"/>
    </source>
</evidence>
<dbReference type="GO" id="GO:0060271">
    <property type="term" value="P:cilium assembly"/>
    <property type="evidence" value="ECO:0007669"/>
    <property type="project" value="TreeGrafter"/>
</dbReference>
<evidence type="ECO:0000313" key="15">
    <source>
        <dbReference type="EMBL" id="CAH1795313.1"/>
    </source>
</evidence>
<comment type="subcellular location">
    <subcellularLocation>
        <location evidence="1">Cytoplasm</location>
        <location evidence="1">Cytoskeleton</location>
        <location evidence="1">Cilium basal body</location>
    </subcellularLocation>
    <subcellularLocation>
        <location evidence="3">Cytoplasm</location>
        <location evidence="3">Cytoskeleton</location>
        <location evidence="3">Microtubule organizing center</location>
        <location evidence="3">Centrosome</location>
        <location evidence="3">Centriolar satellite</location>
    </subcellularLocation>
    <subcellularLocation>
        <location evidence="2">Cytoplasmic granule</location>
    </subcellularLocation>
</comment>
<dbReference type="GO" id="GO:0031514">
    <property type="term" value="C:motile cilium"/>
    <property type="evidence" value="ECO:0007669"/>
    <property type="project" value="TreeGrafter"/>
</dbReference>
<dbReference type="GO" id="GO:0034453">
    <property type="term" value="P:microtubule anchoring"/>
    <property type="evidence" value="ECO:0007669"/>
    <property type="project" value="InterPro"/>
</dbReference>
<keyword evidence="16" id="KW-1185">Reference proteome</keyword>
<evidence type="ECO:0000256" key="8">
    <source>
        <dbReference type="ARBA" id="ARBA00023273"/>
    </source>
</evidence>
<comment type="caution">
    <text evidence="15">The sequence shown here is derived from an EMBL/GenBank/DDBJ whole genome shotgun (WGS) entry which is preliminary data.</text>
</comment>
<feature type="domain" description="FGFR1 oncogene partner (FOP) N-terminal dimerisation" evidence="14">
    <location>
        <begin position="49"/>
        <end position="113"/>
    </location>
</feature>
<evidence type="ECO:0000256" key="3">
    <source>
        <dbReference type="ARBA" id="ARBA00004607"/>
    </source>
</evidence>
<dbReference type="Pfam" id="PF09398">
    <property type="entry name" value="FOP_dimer"/>
    <property type="match status" value="1"/>
</dbReference>
<gene>
    <name evidence="15" type="ORF">OFUS_LOCUS19873</name>
</gene>
<evidence type="ECO:0000256" key="1">
    <source>
        <dbReference type="ARBA" id="ARBA00004120"/>
    </source>
</evidence>
<dbReference type="OrthoDB" id="5970631at2759"/>
<dbReference type="GO" id="GO:0036064">
    <property type="term" value="C:ciliary basal body"/>
    <property type="evidence" value="ECO:0007669"/>
    <property type="project" value="TreeGrafter"/>
</dbReference>
<keyword evidence="6" id="KW-0970">Cilium biogenesis/degradation</keyword>
<evidence type="ECO:0000256" key="9">
    <source>
        <dbReference type="ARBA" id="ARBA00055043"/>
    </source>
</evidence>
<dbReference type="PROSITE" id="PS50896">
    <property type="entry name" value="LISH"/>
    <property type="match status" value="1"/>
</dbReference>
<keyword evidence="5" id="KW-0963">Cytoplasm</keyword>
<dbReference type="Gene3D" id="1.20.960.40">
    <property type="match status" value="1"/>
</dbReference>
<keyword evidence="7" id="KW-0206">Cytoskeleton</keyword>
<dbReference type="PANTHER" id="PTHR15431">
    <property type="entry name" value="FGFR1 ONCOGENE PARTNER/LISH DOMAIN-CONTAINING PROTEIN"/>
    <property type="match status" value="1"/>
</dbReference>
<evidence type="ECO:0000256" key="10">
    <source>
        <dbReference type="ARBA" id="ARBA00070736"/>
    </source>
</evidence>
<dbReference type="GO" id="GO:0034451">
    <property type="term" value="C:centriolar satellite"/>
    <property type="evidence" value="ECO:0007669"/>
    <property type="project" value="UniProtKB-SubCell"/>
</dbReference>
<reference evidence="15" key="1">
    <citation type="submission" date="2022-03" db="EMBL/GenBank/DDBJ databases">
        <authorList>
            <person name="Martin C."/>
        </authorList>
    </citation>
    <scope>NUCLEOTIDE SEQUENCE</scope>
</reference>
<dbReference type="Proteomes" id="UP000749559">
    <property type="component" value="Unassembled WGS sequence"/>
</dbReference>
<evidence type="ECO:0000256" key="4">
    <source>
        <dbReference type="ARBA" id="ARBA00005385"/>
    </source>
</evidence>
<dbReference type="AlphaFoldDB" id="A0A8J1XYV2"/>
<name>A0A8J1XYV2_OWEFU</name>
<dbReference type="EMBL" id="CAIIXF020000009">
    <property type="protein sequence ID" value="CAH1795313.1"/>
    <property type="molecule type" value="Genomic_DNA"/>
</dbReference>
<dbReference type="PANTHER" id="PTHR15431:SF19">
    <property type="entry name" value="CENTROSOMAL PROTEIN 20-RELATED"/>
    <property type="match status" value="1"/>
</dbReference>
<keyword evidence="8" id="KW-0966">Cell projection</keyword>
<evidence type="ECO:0000256" key="12">
    <source>
        <dbReference type="ARBA" id="ARBA00081996"/>
    </source>
</evidence>
<dbReference type="SMART" id="SM00667">
    <property type="entry name" value="LisH"/>
    <property type="match status" value="1"/>
</dbReference>
<accession>A0A8J1XYV2</accession>
<comment type="function">
    <text evidence="9">Involved in the biogenesis of cilia. Required for the recruitment of PLK1 to centrosomes and S phase progression.</text>
</comment>
<evidence type="ECO:0000256" key="5">
    <source>
        <dbReference type="ARBA" id="ARBA00022490"/>
    </source>
</evidence>
<evidence type="ECO:0000256" key="11">
    <source>
        <dbReference type="ARBA" id="ARBA00076755"/>
    </source>
</evidence>
<dbReference type="InterPro" id="IPR018993">
    <property type="entry name" value="FOP_dimerisation-dom_N"/>
</dbReference>
<dbReference type="InterPro" id="IPR006594">
    <property type="entry name" value="LisH"/>
</dbReference>
<evidence type="ECO:0000256" key="13">
    <source>
        <dbReference type="SAM" id="MobiDB-lite"/>
    </source>
</evidence>
<dbReference type="FunFam" id="1.20.960.40:FF:000002">
    <property type="entry name" value="LisH domain-containing protein FOPNL"/>
    <property type="match status" value="1"/>
</dbReference>
<evidence type="ECO:0000313" key="16">
    <source>
        <dbReference type="Proteomes" id="UP000749559"/>
    </source>
</evidence>
<feature type="region of interest" description="Disordered" evidence="13">
    <location>
        <begin position="119"/>
        <end position="168"/>
    </location>
</feature>